<dbReference type="OrthoDB" id="1856718at2759"/>
<dbReference type="InterPro" id="IPR023173">
    <property type="entry name" value="NADPH_Cyt_P450_Rdtase_alpha"/>
</dbReference>
<dbReference type="Pfam" id="PF00258">
    <property type="entry name" value="Flavodoxin_1"/>
    <property type="match status" value="1"/>
</dbReference>
<evidence type="ECO:0000256" key="4">
    <source>
        <dbReference type="ARBA" id="ARBA00022824"/>
    </source>
</evidence>
<evidence type="ECO:0000256" key="8">
    <source>
        <dbReference type="ARBA" id="ARBA00023002"/>
    </source>
</evidence>
<dbReference type="GO" id="GO:0050660">
    <property type="term" value="F:flavin adenine dinucleotide binding"/>
    <property type="evidence" value="ECO:0007669"/>
    <property type="project" value="UniProtKB-UniRule"/>
</dbReference>
<keyword evidence="2 10" id="KW-0288">FMN</keyword>
<dbReference type="InterPro" id="IPR029039">
    <property type="entry name" value="Flavoprotein-like_sf"/>
</dbReference>
<feature type="binding site" evidence="10">
    <location>
        <position position="482"/>
    </location>
    <ligand>
        <name>FAD</name>
        <dbReference type="ChEBI" id="CHEBI:57692"/>
    </ligand>
</feature>
<dbReference type="PRINTS" id="PR00369">
    <property type="entry name" value="FLAVODOXIN"/>
</dbReference>
<keyword evidence="3 10" id="KW-0812">Transmembrane</keyword>
<dbReference type="FunFam" id="3.40.50.80:FF:000001">
    <property type="entry name" value="NADPH--cytochrome P450 reductase 1"/>
    <property type="match status" value="1"/>
</dbReference>
<dbReference type="InterPro" id="IPR003097">
    <property type="entry name" value="CysJ-like_FAD-binding"/>
</dbReference>
<keyword evidence="5 10" id="KW-0274">FAD</keyword>
<evidence type="ECO:0000313" key="18">
    <source>
        <dbReference type="RefSeq" id="XP_030746883.1"/>
    </source>
</evidence>
<dbReference type="SUPFAM" id="SSF52343">
    <property type="entry name" value="Ferredoxin reductase-like, C-terminal NADP-linked domain"/>
    <property type="match status" value="1"/>
</dbReference>
<dbReference type="EC" id="1.6.2.4" evidence="10 11"/>
<evidence type="ECO:0000313" key="17">
    <source>
        <dbReference type="RefSeq" id="XP_030746882.1"/>
    </source>
</evidence>
<keyword evidence="7 10" id="KW-1133">Transmembrane helix</keyword>
<feature type="domain" description="FAD-binding FR-type" evidence="13">
    <location>
        <begin position="283"/>
        <end position="524"/>
    </location>
</feature>
<dbReference type="PROSITE" id="PS51384">
    <property type="entry name" value="FAD_FR"/>
    <property type="match status" value="1"/>
</dbReference>
<organism evidence="14 17">
    <name type="scientific">Sitophilus oryzae</name>
    <name type="common">Rice weevil</name>
    <name type="synonym">Curculio oryzae</name>
    <dbReference type="NCBI Taxonomy" id="7048"/>
    <lineage>
        <taxon>Eukaryota</taxon>
        <taxon>Metazoa</taxon>
        <taxon>Ecdysozoa</taxon>
        <taxon>Arthropoda</taxon>
        <taxon>Hexapoda</taxon>
        <taxon>Insecta</taxon>
        <taxon>Pterygota</taxon>
        <taxon>Neoptera</taxon>
        <taxon>Endopterygota</taxon>
        <taxon>Coleoptera</taxon>
        <taxon>Polyphaga</taxon>
        <taxon>Cucujiformia</taxon>
        <taxon>Curculionidae</taxon>
        <taxon>Dryophthorinae</taxon>
        <taxon>Sitophilus</taxon>
    </lineage>
</organism>
<feature type="binding site" evidence="10">
    <location>
        <position position="302"/>
    </location>
    <ligand>
        <name>NADP(+)</name>
        <dbReference type="ChEBI" id="CHEBI:58349"/>
    </ligand>
</feature>
<accession>A0A6J2X6T3</accession>
<dbReference type="GO" id="GO:0050661">
    <property type="term" value="F:NADP binding"/>
    <property type="evidence" value="ECO:0007669"/>
    <property type="project" value="UniProtKB-UniRule"/>
</dbReference>
<evidence type="ECO:0000313" key="15">
    <source>
        <dbReference type="RefSeq" id="XP_030746880.1"/>
    </source>
</evidence>
<feature type="binding site" evidence="10">
    <location>
        <begin position="91"/>
        <end position="96"/>
    </location>
    <ligand>
        <name>FMN</name>
        <dbReference type="ChEBI" id="CHEBI:58210"/>
    </ligand>
</feature>
<dbReference type="InterPro" id="IPR017927">
    <property type="entry name" value="FAD-bd_FR_type"/>
</dbReference>
<dbReference type="PROSITE" id="PS50902">
    <property type="entry name" value="FLAVODOXIN_LIKE"/>
    <property type="match status" value="1"/>
</dbReference>
<comment type="caution">
    <text evidence="10">Lacks conserved residue(s) required for the propagation of feature annotation.</text>
</comment>
<dbReference type="GO" id="GO:0009725">
    <property type="term" value="P:response to hormone"/>
    <property type="evidence" value="ECO:0007669"/>
    <property type="project" value="TreeGrafter"/>
</dbReference>
<evidence type="ECO:0000313" key="16">
    <source>
        <dbReference type="RefSeq" id="XP_030746881.1"/>
    </source>
</evidence>
<dbReference type="AlphaFoldDB" id="A0A6J2X6T3"/>
<dbReference type="Gene3D" id="3.40.50.80">
    <property type="entry name" value="Nucleotide-binding domain of ferredoxin-NADP reductase (FNR) module"/>
    <property type="match status" value="1"/>
</dbReference>
<comment type="similarity">
    <text evidence="10">In the N-terminal section; belongs to the flavodoxin family.</text>
</comment>
<keyword evidence="4 10" id="KW-0256">Endoplasmic reticulum</keyword>
<feature type="binding site" evidence="10">
    <location>
        <position position="678"/>
    </location>
    <ligand>
        <name>FAD</name>
        <dbReference type="ChEBI" id="CHEBI:57692"/>
    </ligand>
</feature>
<evidence type="ECO:0000259" key="13">
    <source>
        <dbReference type="PROSITE" id="PS51384"/>
    </source>
</evidence>
<keyword evidence="6 10" id="KW-0521">NADP</keyword>
<comment type="similarity">
    <text evidence="10">Belongs to the NADPH--cytochrome P450 reductase family.</text>
</comment>
<feature type="binding site" evidence="10">
    <location>
        <begin position="604"/>
        <end position="608"/>
    </location>
    <ligand>
        <name>NADP(+)</name>
        <dbReference type="ChEBI" id="CHEBI:58349"/>
    </ligand>
</feature>
<dbReference type="SUPFAM" id="SSF63380">
    <property type="entry name" value="Riboflavin synthase domain-like"/>
    <property type="match status" value="1"/>
</dbReference>
<dbReference type="Pfam" id="PF00175">
    <property type="entry name" value="NAD_binding_1"/>
    <property type="match status" value="1"/>
</dbReference>
<evidence type="ECO:0000256" key="5">
    <source>
        <dbReference type="ARBA" id="ARBA00022827"/>
    </source>
</evidence>
<feature type="binding site" evidence="10">
    <location>
        <begin position="476"/>
        <end position="478"/>
    </location>
    <ligand>
        <name>FAD</name>
        <dbReference type="ChEBI" id="CHEBI:57692"/>
    </ligand>
</feature>
<dbReference type="Gene3D" id="1.20.990.10">
    <property type="entry name" value="NADPH-cytochrome p450 Reductase, Chain A, domain 3"/>
    <property type="match status" value="1"/>
</dbReference>
<dbReference type="GO" id="GO:0005829">
    <property type="term" value="C:cytosol"/>
    <property type="evidence" value="ECO:0007669"/>
    <property type="project" value="TreeGrafter"/>
</dbReference>
<gene>
    <name evidence="15 16 17 18" type="primary">LOC115875533</name>
</gene>
<evidence type="ECO:0000256" key="7">
    <source>
        <dbReference type="ARBA" id="ARBA00022989"/>
    </source>
</evidence>
<comment type="cofactor">
    <cofactor evidence="10">
        <name>FAD</name>
        <dbReference type="ChEBI" id="CHEBI:57692"/>
    </cofactor>
    <text evidence="10">Binds 1 FAD per monomer.</text>
</comment>
<dbReference type="RefSeq" id="XP_030746882.1">
    <property type="nucleotide sequence ID" value="XM_030891022.1"/>
</dbReference>
<dbReference type="Gene3D" id="2.40.30.10">
    <property type="entry name" value="Translation factors"/>
    <property type="match status" value="1"/>
</dbReference>
<feature type="domain" description="Flavodoxin-like" evidence="12">
    <location>
        <begin position="85"/>
        <end position="229"/>
    </location>
</feature>
<dbReference type="InterPro" id="IPR039261">
    <property type="entry name" value="FNR_nucleotide-bd"/>
</dbReference>
<feature type="transmembrane region" description="Helical" evidence="10">
    <location>
        <begin position="20"/>
        <end position="41"/>
    </location>
</feature>
<evidence type="ECO:0000313" key="14">
    <source>
        <dbReference type="Proteomes" id="UP000504635"/>
    </source>
</evidence>
<dbReference type="RefSeq" id="XP_030746880.1">
    <property type="nucleotide sequence ID" value="XM_030891020.1"/>
</dbReference>
<dbReference type="RefSeq" id="XP_030746881.1">
    <property type="nucleotide sequence ID" value="XM_030891021.1"/>
</dbReference>
<keyword evidence="1 10" id="KW-0285">Flavoprotein</keyword>
<dbReference type="GO" id="GO:0003958">
    <property type="term" value="F:NADPH-hemoprotein reductase activity"/>
    <property type="evidence" value="ECO:0007669"/>
    <property type="project" value="UniProtKB-UniRule"/>
</dbReference>
<feature type="binding site" evidence="10">
    <location>
        <position position="213"/>
    </location>
    <ligand>
        <name>FMN</name>
        <dbReference type="ChEBI" id="CHEBI:58210"/>
    </ligand>
</feature>
<dbReference type="InterPro" id="IPR023208">
    <property type="entry name" value="P450R"/>
</dbReference>
<feature type="binding site" evidence="10">
    <location>
        <begin position="598"/>
        <end position="599"/>
    </location>
    <ligand>
        <name>NADP(+)</name>
        <dbReference type="ChEBI" id="CHEBI:58349"/>
    </ligand>
</feature>
<dbReference type="InterPro" id="IPR001094">
    <property type="entry name" value="Flavdoxin-like"/>
</dbReference>
<evidence type="ECO:0000256" key="3">
    <source>
        <dbReference type="ARBA" id="ARBA00022692"/>
    </source>
</evidence>
<feature type="binding site" evidence="10">
    <location>
        <position position="538"/>
    </location>
    <ligand>
        <name>NADP(+)</name>
        <dbReference type="ChEBI" id="CHEBI:58349"/>
    </ligand>
</feature>
<dbReference type="SUPFAM" id="SSF52218">
    <property type="entry name" value="Flavoproteins"/>
    <property type="match status" value="1"/>
</dbReference>
<dbReference type="InterPro" id="IPR001709">
    <property type="entry name" value="Flavoprot_Pyr_Nucl_cyt_Rdtase"/>
</dbReference>
<dbReference type="Gene3D" id="3.40.50.360">
    <property type="match status" value="1"/>
</dbReference>
<evidence type="ECO:0000256" key="11">
    <source>
        <dbReference type="PIRNR" id="PIRNR000208"/>
    </source>
</evidence>
<evidence type="ECO:0000256" key="9">
    <source>
        <dbReference type="ARBA" id="ARBA00023136"/>
    </source>
</evidence>
<feature type="binding site" evidence="10">
    <location>
        <begin position="143"/>
        <end position="146"/>
    </location>
    <ligand>
        <name>FMN</name>
        <dbReference type="ChEBI" id="CHEBI:58210"/>
    </ligand>
</feature>
<keyword evidence="14" id="KW-1185">Reference proteome</keyword>
<dbReference type="PANTHER" id="PTHR19384:SF17">
    <property type="entry name" value="NADPH--CYTOCHROME P450 REDUCTASE"/>
    <property type="match status" value="1"/>
</dbReference>
<comment type="subcellular location">
    <subcellularLocation>
        <location evidence="10">Endoplasmic reticulum membrane</location>
        <topology evidence="10">Single-pass membrane protein</topology>
        <orientation evidence="10">Cytoplasmic side</orientation>
    </subcellularLocation>
</comment>
<comment type="cofactor">
    <cofactor evidence="10">
        <name>FMN</name>
        <dbReference type="ChEBI" id="CHEBI:58210"/>
    </cofactor>
    <text evidence="10">Binds 1 FMN per monomer.</text>
</comment>
<dbReference type="InterPro" id="IPR017938">
    <property type="entry name" value="Riboflavin_synthase-like_b-brl"/>
</dbReference>
<evidence type="ECO:0000256" key="1">
    <source>
        <dbReference type="ARBA" id="ARBA00022630"/>
    </source>
</evidence>
<dbReference type="RefSeq" id="XP_030746883.1">
    <property type="nucleotide sequence ID" value="XM_030891023.1"/>
</dbReference>
<keyword evidence="8 10" id="KW-0560">Oxidoreductase</keyword>
<feature type="binding site" evidence="10">
    <location>
        <begin position="178"/>
        <end position="187"/>
    </location>
    <ligand>
        <name>FMN</name>
        <dbReference type="ChEBI" id="CHEBI:58210"/>
    </ligand>
</feature>
<proteinExistence type="inferred from homology"/>
<evidence type="ECO:0000256" key="6">
    <source>
        <dbReference type="ARBA" id="ARBA00022857"/>
    </source>
</evidence>
<comment type="function">
    <text evidence="10">This enzyme is required for electron transfer from NADP to cytochrome P450 in microsomes. It can also provide electron transfer to heme oxygenase and cytochrome B5.</text>
</comment>
<feature type="binding site" evidence="10">
    <location>
        <begin position="492"/>
        <end position="495"/>
    </location>
    <ligand>
        <name>FAD</name>
        <dbReference type="ChEBI" id="CHEBI:57692"/>
    </ligand>
</feature>
<comment type="similarity">
    <text evidence="10 11">In the C-terminal section; belongs to the flavoprotein pyridine nucleotide cytochrome reductase family.</text>
</comment>
<dbReference type="FunFam" id="1.20.990.10:FF:000001">
    <property type="entry name" value="NADPH--cytochrome P450 reductase"/>
    <property type="match status" value="1"/>
</dbReference>
<name>A0A6J2X6T3_SITOR</name>
<comment type="catalytic activity">
    <reaction evidence="10 11">
        <text>2 oxidized [cytochrome P450] + NADPH = 2 reduced [cytochrome P450] + NADP(+) + H(+)</text>
        <dbReference type="Rhea" id="RHEA:24040"/>
        <dbReference type="Rhea" id="RHEA-COMP:14627"/>
        <dbReference type="Rhea" id="RHEA-COMP:14628"/>
        <dbReference type="ChEBI" id="CHEBI:15378"/>
        <dbReference type="ChEBI" id="CHEBI:55376"/>
        <dbReference type="ChEBI" id="CHEBI:57783"/>
        <dbReference type="ChEBI" id="CHEBI:58349"/>
        <dbReference type="ChEBI" id="CHEBI:60344"/>
        <dbReference type="EC" id="1.6.2.4"/>
    </reaction>
</comment>
<dbReference type="InterPro" id="IPR001433">
    <property type="entry name" value="OxRdtase_FAD/NAD-bd"/>
</dbReference>
<feature type="binding site" evidence="10">
    <location>
        <begin position="458"/>
        <end position="461"/>
    </location>
    <ligand>
        <name>FAD</name>
        <dbReference type="ChEBI" id="CHEBI:57692"/>
    </ligand>
</feature>
<dbReference type="InterPro" id="IPR008254">
    <property type="entry name" value="Flavodoxin/NO_synth"/>
</dbReference>
<sequence>MDEVKADVEAQQMRGASDSLFSTIDMILLALIIGGVTWWLLKRNSKKDNSFSNGKSYTIQPTSLTMQNSTDNSFVKKLQSSGRSLVVFYGSQTGTGEEFAGRLAKEGVRYRMKGMVADPEECDMEDLVNLKNIPNSLAVFCMATYGEGDPTDNAMEFYEWLQNGDADLTGLNYAVFGLGNKTYEHYNEVAIYIDKRLEELGATRVYELGLGDDDANIEDDFITWKDKFWPAVCEYFGIESTGEDISIRQYRLEEYEDAPDRVYTGEMARLHSLKNQRPPYDAKNPYLAKITVNRELFTSGDRHCMHIEFDIEDSKMRYDSGDHLAVYPVNNSELVEKIGKLCEKNLDTIFSLINTDEESSKKHPFPCPCSYRTALTHYLDITQNPRTHVLKELAEYCSDPAEKEKLKLMASTSPEGKALYQKWIIEDNRNIVHILEDTPSCKPALDHLCELLPRLQPRYYSISSSPRLHPSTVHATAVVVEYKTPTGRINKGVATTWLREKIPKEDQAALTVPIFIRKSQFRLPTKPQTPIIMIGPGTGVAPFRGFIQERFSSKEDGKQVGQTVLYFGCRKKTEDYIYQAEFEKYENNGLLTLKLAFSRDQPQKVYVTHLLEKDADLIWNIFENNGHLYICGDAKSMAVDVRNVILRIIQEKGNMTEEQAQAYYKKMETQKRISMDVWS</sequence>
<dbReference type="GeneID" id="115875533"/>
<dbReference type="Pfam" id="PF00667">
    <property type="entry name" value="FAD_binding_1"/>
    <property type="match status" value="1"/>
</dbReference>
<feature type="binding site" evidence="10">
    <location>
        <position position="640"/>
    </location>
    <ligand>
        <name>NADP(+)</name>
        <dbReference type="ChEBI" id="CHEBI:58349"/>
    </ligand>
</feature>
<dbReference type="PIRSF" id="PIRSF000208">
    <property type="entry name" value="P450R"/>
    <property type="match status" value="1"/>
</dbReference>
<dbReference type="CTD" id="33883"/>
<protein>
    <recommendedName>
        <fullName evidence="10 11">NADPH--cytochrome P450 reductase</fullName>
        <shortName evidence="10">CPR</shortName>
        <shortName evidence="10">P450R</shortName>
        <ecNumber evidence="10 11">1.6.2.4</ecNumber>
    </recommendedName>
</protein>
<evidence type="ECO:0000256" key="2">
    <source>
        <dbReference type="ARBA" id="ARBA00022643"/>
    </source>
</evidence>
<dbReference type="GO" id="GO:0005789">
    <property type="term" value="C:endoplasmic reticulum membrane"/>
    <property type="evidence" value="ECO:0007669"/>
    <property type="project" value="UniProtKB-SubCell"/>
</dbReference>
<dbReference type="PRINTS" id="PR00371">
    <property type="entry name" value="FPNCR"/>
</dbReference>
<keyword evidence="9 10" id="KW-0472">Membrane</keyword>
<dbReference type="Proteomes" id="UP000504635">
    <property type="component" value="Unplaced"/>
</dbReference>
<evidence type="ECO:0000256" key="10">
    <source>
        <dbReference type="HAMAP-Rule" id="MF_03212"/>
    </source>
</evidence>
<dbReference type="PANTHER" id="PTHR19384">
    <property type="entry name" value="NITRIC OXIDE SYNTHASE-RELATED"/>
    <property type="match status" value="1"/>
</dbReference>
<dbReference type="CDD" id="cd06204">
    <property type="entry name" value="CYPOR"/>
    <property type="match status" value="1"/>
</dbReference>
<dbReference type="GO" id="GO:0010181">
    <property type="term" value="F:FMN binding"/>
    <property type="evidence" value="ECO:0007669"/>
    <property type="project" value="UniProtKB-UniRule"/>
</dbReference>
<evidence type="ECO:0000259" key="12">
    <source>
        <dbReference type="PROSITE" id="PS50902"/>
    </source>
</evidence>
<dbReference type="HAMAP" id="MF_03212">
    <property type="entry name" value="NCPR"/>
    <property type="match status" value="1"/>
</dbReference>
<reference evidence="15 16" key="1">
    <citation type="submission" date="2025-04" db="UniProtKB">
        <authorList>
            <consortium name="RefSeq"/>
        </authorList>
    </citation>
    <scope>IDENTIFICATION</scope>
    <source>
        <tissue evidence="15 16">Gonads</tissue>
    </source>
</reference>
<dbReference type="FunFam" id="3.40.50.360:FF:000009">
    <property type="entry name" value="NADPH--cytochrome P450 reductase"/>
    <property type="match status" value="1"/>
</dbReference>